<organism evidence="2 3">
    <name type="scientific">Sphagnum jensenii</name>
    <dbReference type="NCBI Taxonomy" id="128206"/>
    <lineage>
        <taxon>Eukaryota</taxon>
        <taxon>Viridiplantae</taxon>
        <taxon>Streptophyta</taxon>
        <taxon>Embryophyta</taxon>
        <taxon>Bryophyta</taxon>
        <taxon>Sphagnophytina</taxon>
        <taxon>Sphagnopsida</taxon>
        <taxon>Sphagnales</taxon>
        <taxon>Sphagnaceae</taxon>
        <taxon>Sphagnum</taxon>
    </lineage>
</organism>
<gene>
    <name evidence="2" type="ORF">CSSPJE1EN1_LOCUS24434</name>
</gene>
<accession>A0ABP0XKQ0</accession>
<feature type="signal peptide" evidence="1">
    <location>
        <begin position="1"/>
        <end position="24"/>
    </location>
</feature>
<proteinExistence type="predicted"/>
<evidence type="ECO:0000313" key="3">
    <source>
        <dbReference type="Proteomes" id="UP001497444"/>
    </source>
</evidence>
<name>A0ABP0XKQ0_9BRYO</name>
<reference evidence="2" key="1">
    <citation type="submission" date="2024-02" db="EMBL/GenBank/DDBJ databases">
        <authorList>
            <consortium name="ELIXIR-Norway"/>
            <consortium name="Elixir Norway"/>
        </authorList>
    </citation>
    <scope>NUCLEOTIDE SEQUENCE</scope>
</reference>
<evidence type="ECO:0000313" key="2">
    <source>
        <dbReference type="EMBL" id="CAK9278956.1"/>
    </source>
</evidence>
<keyword evidence="1" id="KW-0732">Signal</keyword>
<sequence length="185" mass="21331">MWCYCGLTQMALFVTLGWLHWVSDFQMCGVQALCESQGPPIPYCCGLVQIHGVLNARGPAVETEMTHKDYDMSELKKLLKSFSWVLQRWSLFMPTWQLCQLFFFKLATKLSYLPKQFKSRISALGNPVTKCLFWESFSGSLMTVIPLVIEVITVGQVRLHSQLHYMTMPSSQYTFSRRIQARITN</sequence>
<feature type="chain" id="PRO_5046021782" evidence="1">
    <location>
        <begin position="25"/>
        <end position="185"/>
    </location>
</feature>
<evidence type="ECO:0000256" key="1">
    <source>
        <dbReference type="SAM" id="SignalP"/>
    </source>
</evidence>
<dbReference type="Proteomes" id="UP001497444">
    <property type="component" value="Chromosome 9"/>
</dbReference>
<dbReference type="EMBL" id="OZ020104">
    <property type="protein sequence ID" value="CAK9278956.1"/>
    <property type="molecule type" value="Genomic_DNA"/>
</dbReference>
<protein>
    <submittedName>
        <fullName evidence="2">Uncharacterized protein</fullName>
    </submittedName>
</protein>
<keyword evidence="3" id="KW-1185">Reference proteome</keyword>